<dbReference type="AlphaFoldDB" id="A0A0N1JTJ7"/>
<comment type="caution">
    <text evidence="2">The sequence shown here is derived from an EMBL/GenBank/DDBJ whole genome shotgun (WGS) entry which is preliminary data.</text>
</comment>
<keyword evidence="3" id="KW-1185">Reference proteome</keyword>
<keyword evidence="1" id="KW-1133">Transmembrane helix</keyword>
<accession>A0A0N1JTJ7</accession>
<feature type="transmembrane region" description="Helical" evidence="1">
    <location>
        <begin position="13"/>
        <end position="35"/>
    </location>
</feature>
<evidence type="ECO:0000256" key="1">
    <source>
        <dbReference type="SAM" id="Phobius"/>
    </source>
</evidence>
<evidence type="ECO:0000313" key="2">
    <source>
        <dbReference type="EMBL" id="KPC54995.1"/>
    </source>
</evidence>
<dbReference type="Proteomes" id="UP000037939">
    <property type="component" value="Unassembled WGS sequence"/>
</dbReference>
<dbReference type="EMBL" id="LAQT01000001">
    <property type="protein sequence ID" value="KPC54995.1"/>
    <property type="molecule type" value="Genomic_DNA"/>
</dbReference>
<sequence>MGGVLHNPARSGVWGKVAAFVLYCVATGLLVLPALEQLGMLS</sequence>
<gene>
    <name evidence="2" type="ORF">WG78_00010</name>
</gene>
<dbReference type="RefSeq" id="WP_269082641.1">
    <property type="nucleotide sequence ID" value="NZ_LAQT01000001.1"/>
</dbReference>
<keyword evidence="1" id="KW-0812">Transmembrane</keyword>
<keyword evidence="1" id="KW-0472">Membrane</keyword>
<proteinExistence type="predicted"/>
<reference evidence="2 3" key="1">
    <citation type="submission" date="2015-07" db="EMBL/GenBank/DDBJ databases">
        <title>Draft genome sequence of the Amantichitinum ursilacus IGB-41, a new chitin-degrading bacterium.</title>
        <authorList>
            <person name="Kirstahler P."/>
            <person name="Guenther M."/>
            <person name="Grumaz C."/>
            <person name="Rupp S."/>
            <person name="Zibek S."/>
            <person name="Sohn K."/>
        </authorList>
    </citation>
    <scope>NUCLEOTIDE SEQUENCE [LARGE SCALE GENOMIC DNA]</scope>
    <source>
        <strain evidence="2 3">IGB-41</strain>
    </source>
</reference>
<evidence type="ECO:0000313" key="3">
    <source>
        <dbReference type="Proteomes" id="UP000037939"/>
    </source>
</evidence>
<name>A0A0N1JTJ7_9NEIS</name>
<organism evidence="2 3">
    <name type="scientific">Amantichitinum ursilacus</name>
    <dbReference type="NCBI Taxonomy" id="857265"/>
    <lineage>
        <taxon>Bacteria</taxon>
        <taxon>Pseudomonadati</taxon>
        <taxon>Pseudomonadota</taxon>
        <taxon>Betaproteobacteria</taxon>
        <taxon>Neisseriales</taxon>
        <taxon>Chitinibacteraceae</taxon>
        <taxon>Amantichitinum</taxon>
    </lineage>
</organism>
<protein>
    <submittedName>
        <fullName evidence="2">Uncharacterized protein</fullName>
    </submittedName>
</protein>